<evidence type="ECO:0000256" key="2">
    <source>
        <dbReference type="ARBA" id="ARBA00022630"/>
    </source>
</evidence>
<proteinExistence type="inferred from homology"/>
<dbReference type="InterPro" id="IPR036188">
    <property type="entry name" value="FAD/NAD-bd_sf"/>
</dbReference>
<dbReference type="EMBL" id="KZ819209">
    <property type="protein sequence ID" value="PWY97369.1"/>
    <property type="molecule type" value="Genomic_DNA"/>
</dbReference>
<dbReference type="Gene3D" id="3.50.50.60">
    <property type="entry name" value="FAD/NAD(P)-binding domain"/>
    <property type="match status" value="1"/>
</dbReference>
<evidence type="ECO:0000313" key="7">
    <source>
        <dbReference type="EMBL" id="PWY97369.1"/>
    </source>
</evidence>
<dbReference type="PRINTS" id="PR00420">
    <property type="entry name" value="RNGMNOXGNASE"/>
</dbReference>
<keyword evidence="3" id="KW-0274">FAD</keyword>
<evidence type="ECO:0000313" key="8">
    <source>
        <dbReference type="Proteomes" id="UP000246740"/>
    </source>
</evidence>
<keyword evidence="8" id="KW-1185">Reference proteome</keyword>
<gene>
    <name evidence="7" type="ORF">BCV70DRAFT_202879</name>
</gene>
<organism evidence="7 8">
    <name type="scientific">Testicularia cyperi</name>
    <dbReference type="NCBI Taxonomy" id="1882483"/>
    <lineage>
        <taxon>Eukaryota</taxon>
        <taxon>Fungi</taxon>
        <taxon>Dikarya</taxon>
        <taxon>Basidiomycota</taxon>
        <taxon>Ustilaginomycotina</taxon>
        <taxon>Ustilaginomycetes</taxon>
        <taxon>Ustilaginales</taxon>
        <taxon>Anthracoideaceae</taxon>
        <taxon>Testicularia</taxon>
    </lineage>
</organism>
<dbReference type="OrthoDB" id="47494at2759"/>
<dbReference type="PANTHER" id="PTHR13789">
    <property type="entry name" value="MONOOXYGENASE"/>
    <property type="match status" value="1"/>
</dbReference>
<dbReference type="SUPFAM" id="SSF51905">
    <property type="entry name" value="FAD/NAD(P)-binding domain"/>
    <property type="match status" value="1"/>
</dbReference>
<dbReference type="Pfam" id="PF01494">
    <property type="entry name" value="FAD_binding_3"/>
    <property type="match status" value="1"/>
</dbReference>
<feature type="domain" description="FAD-binding" evidence="6">
    <location>
        <begin position="8"/>
        <end position="333"/>
    </location>
</feature>
<dbReference type="STRING" id="1882483.A0A317XGE8"/>
<name>A0A317XGE8_9BASI</name>
<sequence>MSSSEGLDIIIVGAGIAGLACARTLRERHRVRVVEQTRLKTEMGAAIHLGPNATRLILPWGVDLSESPHVNVIREYSADGTLMAEKQIDPVKQFGSPWLLNHRITLHRELMRVATTDDGSIPGRPAELITAARVKSVDTDKAVVELEDGRRLQGDLVIGADGIKSVVRSAVLGNKFSAQPSGHSAYRCLVPGEKVLADDELKGLLNPTGVTIFLGTDRRVVAYTCRYQGKLMLNIVAAVPDKDLGHVSEESWNAPATVELLMQAFSSFAPRVQRLLSYANEVSCWQLRDQDPLESWVKDRTIIVGDAAHPMLPHLGQGGSQAIEDADMLQLVLRDLSSSNSSDENIHAALQRAFKLRWSRASICQESSREQAMGRRSTSAMGVTPLDPLQASKVLYSYMGAEAHAKECEGAASTPSLLPASLVSEAPASLSSTMLSTAEAS</sequence>
<evidence type="ECO:0000256" key="1">
    <source>
        <dbReference type="ARBA" id="ARBA00007992"/>
    </source>
</evidence>
<dbReference type="InParanoid" id="A0A317XGE8"/>
<evidence type="ECO:0000256" key="5">
    <source>
        <dbReference type="ARBA" id="ARBA00023033"/>
    </source>
</evidence>
<accession>A0A317XGE8</accession>
<keyword evidence="5" id="KW-0503">Monooxygenase</keyword>
<dbReference type="AlphaFoldDB" id="A0A317XGE8"/>
<dbReference type="Proteomes" id="UP000246740">
    <property type="component" value="Unassembled WGS sequence"/>
</dbReference>
<evidence type="ECO:0000259" key="6">
    <source>
        <dbReference type="Pfam" id="PF01494"/>
    </source>
</evidence>
<reference evidence="7 8" key="1">
    <citation type="journal article" date="2018" name="Mol. Biol. Evol.">
        <title>Broad Genomic Sampling Reveals a Smut Pathogenic Ancestry of the Fungal Clade Ustilaginomycotina.</title>
        <authorList>
            <person name="Kijpornyongpan T."/>
            <person name="Mondo S.J."/>
            <person name="Barry K."/>
            <person name="Sandor L."/>
            <person name="Lee J."/>
            <person name="Lipzen A."/>
            <person name="Pangilinan J."/>
            <person name="LaButti K."/>
            <person name="Hainaut M."/>
            <person name="Henrissat B."/>
            <person name="Grigoriev I.V."/>
            <person name="Spatafora J.W."/>
            <person name="Aime M.C."/>
        </authorList>
    </citation>
    <scope>NUCLEOTIDE SEQUENCE [LARGE SCALE GENOMIC DNA]</scope>
    <source>
        <strain evidence="7 8">MCA 3645</strain>
    </source>
</reference>
<dbReference type="InterPro" id="IPR002938">
    <property type="entry name" value="FAD-bd"/>
</dbReference>
<dbReference type="PANTHER" id="PTHR13789:SF314">
    <property type="entry name" value="FAD-BINDING DOMAIN-CONTAINING PROTEIN"/>
    <property type="match status" value="1"/>
</dbReference>
<dbReference type="InterPro" id="IPR050493">
    <property type="entry name" value="FAD-dep_Monooxygenase_BioMet"/>
</dbReference>
<protein>
    <submittedName>
        <fullName evidence="7">FAD/NAD(P)-binding domain-containing protein</fullName>
    </submittedName>
</protein>
<evidence type="ECO:0000256" key="3">
    <source>
        <dbReference type="ARBA" id="ARBA00022827"/>
    </source>
</evidence>
<keyword evidence="2" id="KW-0285">Flavoprotein</keyword>
<comment type="similarity">
    <text evidence="1">Belongs to the paxM FAD-dependent monooxygenase family.</text>
</comment>
<dbReference type="GO" id="GO:0004497">
    <property type="term" value="F:monooxygenase activity"/>
    <property type="evidence" value="ECO:0007669"/>
    <property type="project" value="UniProtKB-KW"/>
</dbReference>
<evidence type="ECO:0000256" key="4">
    <source>
        <dbReference type="ARBA" id="ARBA00023002"/>
    </source>
</evidence>
<dbReference type="GO" id="GO:0071949">
    <property type="term" value="F:FAD binding"/>
    <property type="evidence" value="ECO:0007669"/>
    <property type="project" value="InterPro"/>
</dbReference>
<dbReference type="SUPFAM" id="SSF54373">
    <property type="entry name" value="FAD-linked reductases, C-terminal domain"/>
    <property type="match status" value="1"/>
</dbReference>
<keyword evidence="4" id="KW-0560">Oxidoreductase</keyword>